<comment type="caution">
    <text evidence="1">The sequence shown here is derived from an EMBL/GenBank/DDBJ whole genome shotgun (WGS) entry which is preliminary data.</text>
</comment>
<dbReference type="InterPro" id="IPR056546">
    <property type="entry name" value="MreB_MamK-like"/>
</dbReference>
<dbReference type="Pfam" id="PF06723">
    <property type="entry name" value="MreB_Mbl"/>
    <property type="match status" value="1"/>
</dbReference>
<dbReference type="Gene3D" id="3.30.420.40">
    <property type="match status" value="2"/>
</dbReference>
<dbReference type="Proteomes" id="UP000539953">
    <property type="component" value="Unassembled WGS sequence"/>
</dbReference>
<organism evidence="1 2">
    <name type="scientific">Catenisphaera adipataccumulans</name>
    <dbReference type="NCBI Taxonomy" id="700500"/>
    <lineage>
        <taxon>Bacteria</taxon>
        <taxon>Bacillati</taxon>
        <taxon>Bacillota</taxon>
        <taxon>Erysipelotrichia</taxon>
        <taxon>Erysipelotrichales</taxon>
        <taxon>Erysipelotrichaceae</taxon>
        <taxon>Catenisphaera</taxon>
    </lineage>
</organism>
<keyword evidence="2" id="KW-1185">Reference proteome</keyword>
<dbReference type="SUPFAM" id="SSF53067">
    <property type="entry name" value="Actin-like ATPase domain"/>
    <property type="match status" value="1"/>
</dbReference>
<evidence type="ECO:0000313" key="2">
    <source>
        <dbReference type="Proteomes" id="UP000539953"/>
    </source>
</evidence>
<protein>
    <submittedName>
        <fullName evidence="1">Rod shape-determining protein MreB</fullName>
    </submittedName>
</protein>
<accession>A0A7W8CXG0</accession>
<dbReference type="AlphaFoldDB" id="A0A7W8CXG0"/>
<dbReference type="InterPro" id="IPR043129">
    <property type="entry name" value="ATPase_NBD"/>
</dbReference>
<reference evidence="1 2" key="1">
    <citation type="submission" date="2020-08" db="EMBL/GenBank/DDBJ databases">
        <title>Genomic Encyclopedia of Type Strains, Phase IV (KMG-IV): sequencing the most valuable type-strain genomes for metagenomic binning, comparative biology and taxonomic classification.</title>
        <authorList>
            <person name="Goeker M."/>
        </authorList>
    </citation>
    <scope>NUCLEOTIDE SEQUENCE [LARGE SCALE GENOMIC DNA]</scope>
    <source>
        <strain evidence="1 2">DSM 25799</strain>
    </source>
</reference>
<proteinExistence type="predicted"/>
<name>A0A7W8CXG0_9FIRM</name>
<dbReference type="RefSeq" id="WP_183328682.1">
    <property type="nucleotide sequence ID" value="NZ_JACHHK010000005.1"/>
</dbReference>
<evidence type="ECO:0000313" key="1">
    <source>
        <dbReference type="EMBL" id="MBB5183388.1"/>
    </source>
</evidence>
<sequence length="306" mass="34906">MFNHRYALDPGSFMCRFYDYETEAETAVRTCTASENGKVIAVGQEALNYLYRPDDQIQVHYPIDHVQILSSIVPVIHAGLDELGAFDTLFTADLVVTVPDDMQESFQEEWQRELLDVGIHSVRFMPLHTGWHDERPTLHVHSGHSFTQIGIYAEDRIYAEKTIFFAGRQIDENIIAAVRKNGYSILPEDARALREAASDAFWRHRNPTLICNAYAQTGWIRLRIKAETLWPCLKNVFDQITLWTKQALEQVDVEVKESVHQNQIQLSGGLGNCFGLKQSLAFALNIPVVCADKPEKVVIDQMKGWR</sequence>
<dbReference type="EMBL" id="JACHHK010000005">
    <property type="protein sequence ID" value="MBB5183388.1"/>
    <property type="molecule type" value="Genomic_DNA"/>
</dbReference>
<gene>
    <name evidence="1" type="ORF">HNQ47_001410</name>
</gene>